<dbReference type="Proteomes" id="UP000824221">
    <property type="component" value="Unassembled WGS sequence"/>
</dbReference>
<keyword evidence="1" id="KW-0732">Signal</keyword>
<evidence type="ECO:0000256" key="1">
    <source>
        <dbReference type="SAM" id="SignalP"/>
    </source>
</evidence>
<evidence type="ECO:0000313" key="3">
    <source>
        <dbReference type="Proteomes" id="UP000824221"/>
    </source>
</evidence>
<protein>
    <recommendedName>
        <fullName evidence="4">Extracellular solute-binding protein</fullName>
    </recommendedName>
</protein>
<dbReference type="AlphaFoldDB" id="A0A9D2H0Y0"/>
<accession>A0A9D2H0Y0</accession>
<comment type="caution">
    <text evidence="2">The sequence shown here is derived from an EMBL/GenBank/DDBJ whole genome shotgun (WGS) entry which is preliminary data.</text>
</comment>
<sequence length="624" mass="70217">MKGRRLLTSFLAAVCAGAFVLPAAACGGGNMPPIGDDGMAELTYPDFEETPSDKNSWEYIPEDNDMTIEWYVDVSSWPIPAENDVLRKIKEETGISIHFTTPVQDDGQKLATIIAGDDLPDIISTMTSKTQTLASLAQQGYVYDINTLAEKWAPTLFENVPEDVMEWWAYGNGKTYGIPNHYYSYEDIPEGEQLQPNGGMMVRKDLFDAWQAHAEEMADANGMISYQALDGSTKSVEWQGYITTPEGFKEAASWVLGKYYGSGKGQITTALQLSQFTDQGNASLEWLAQFFAIPFETQDGEYEYRFTQEEYAEMLYWLNDLCSTRVGGNTLISRDNFTQTYDGVGSVIAGGKAFATLATPQDYQMHFATAKDDGYEYVSMYITNSNGDAPVLADIRGYGYLMNMITTDCERPDLVIKLFDYLSSEEGQRLVCFGVEGESWNWTDEEEPKIAYTEDYLALKGTQGAADLGLMTMDLLLNYQYYDNVQPRTNHGKTEAEVFRSNLKRPLSVYAYDYNVTHFVVDATDERFQEYNNALTRINALIGQQTTKILQAASRSEAEQIYQQTVELLEKRNLALVIELNSEAYRATKEKLGIAVAWPAWQEGYVDPLDRTQPNGDLSMYRTY</sequence>
<reference evidence="2" key="2">
    <citation type="submission" date="2021-04" db="EMBL/GenBank/DDBJ databases">
        <authorList>
            <person name="Gilroy R."/>
        </authorList>
    </citation>
    <scope>NUCLEOTIDE SEQUENCE</scope>
    <source>
        <strain evidence="2">CHK156-179</strain>
    </source>
</reference>
<evidence type="ECO:0000313" key="2">
    <source>
        <dbReference type="EMBL" id="HJA02557.1"/>
    </source>
</evidence>
<name>A0A9D2H0Y0_9FIRM</name>
<dbReference type="SUPFAM" id="SSF53850">
    <property type="entry name" value="Periplasmic binding protein-like II"/>
    <property type="match status" value="1"/>
</dbReference>
<dbReference type="EMBL" id="DXAJ01000062">
    <property type="protein sequence ID" value="HJA02557.1"/>
    <property type="molecule type" value="Genomic_DNA"/>
</dbReference>
<proteinExistence type="predicted"/>
<reference evidence="2" key="1">
    <citation type="journal article" date="2021" name="PeerJ">
        <title>Extensive microbial diversity within the chicken gut microbiome revealed by metagenomics and culture.</title>
        <authorList>
            <person name="Gilroy R."/>
            <person name="Ravi A."/>
            <person name="Getino M."/>
            <person name="Pursley I."/>
            <person name="Horton D.L."/>
            <person name="Alikhan N.F."/>
            <person name="Baker D."/>
            <person name="Gharbi K."/>
            <person name="Hall N."/>
            <person name="Watson M."/>
            <person name="Adriaenssens E.M."/>
            <person name="Foster-Nyarko E."/>
            <person name="Jarju S."/>
            <person name="Secka A."/>
            <person name="Antonio M."/>
            <person name="Oren A."/>
            <person name="Chaudhuri R.R."/>
            <person name="La Ragione R."/>
            <person name="Hildebrand F."/>
            <person name="Pallen M.J."/>
        </authorList>
    </citation>
    <scope>NUCLEOTIDE SEQUENCE</scope>
    <source>
        <strain evidence="2">CHK156-179</strain>
    </source>
</reference>
<gene>
    <name evidence="2" type="ORF">H9797_04155</name>
</gene>
<evidence type="ECO:0008006" key="4">
    <source>
        <dbReference type="Google" id="ProtNLM"/>
    </source>
</evidence>
<dbReference type="Gene3D" id="3.40.190.10">
    <property type="entry name" value="Periplasmic binding protein-like II"/>
    <property type="match status" value="3"/>
</dbReference>
<organism evidence="2 3">
    <name type="scientific">Candidatus Gallimonas gallistercoris</name>
    <dbReference type="NCBI Taxonomy" id="2838602"/>
    <lineage>
        <taxon>Bacteria</taxon>
        <taxon>Bacillati</taxon>
        <taxon>Bacillota</taxon>
        <taxon>Clostridia</taxon>
        <taxon>Candidatus Gallimonas</taxon>
    </lineage>
</organism>
<feature type="signal peptide" evidence="1">
    <location>
        <begin position="1"/>
        <end position="25"/>
    </location>
</feature>
<feature type="chain" id="PRO_5039374449" description="Extracellular solute-binding protein" evidence="1">
    <location>
        <begin position="26"/>
        <end position="624"/>
    </location>
</feature>